<evidence type="ECO:0000313" key="2">
    <source>
        <dbReference type="Proteomes" id="UP000709295"/>
    </source>
</evidence>
<accession>A0A8J5IEW5</accession>
<protein>
    <submittedName>
        <fullName evidence="1">Uncharacterized protein</fullName>
    </submittedName>
</protein>
<evidence type="ECO:0000313" key="1">
    <source>
        <dbReference type="EMBL" id="KAG6948495.1"/>
    </source>
</evidence>
<reference evidence="1" key="1">
    <citation type="submission" date="2021-01" db="EMBL/GenBank/DDBJ databases">
        <title>Phytophthora aleatoria, a newly-described species from Pinus radiata is distinct from Phytophthora cactorum isolates based on comparative genomics.</title>
        <authorList>
            <person name="Mcdougal R."/>
            <person name="Panda P."/>
            <person name="Williams N."/>
            <person name="Studholme D.J."/>
        </authorList>
    </citation>
    <scope>NUCLEOTIDE SEQUENCE</scope>
    <source>
        <strain evidence="1">NZFS 4037</strain>
    </source>
</reference>
<sequence>CRWERCLPGSASCRGSRTGRAVTRITWRDVTVVAGSTARHRMTPSGVATPSNIRCHSRKSSSSAGTVAVFFRLDAARCSARCKSRRVRRPVRRHHVRNVLQKRRTRFPAIVHWTQPPDQVLPVLLGTSVAVSKATTRMAIVLVRACRTGAMVVVAEDRFHDVAHIPRTINKRCRAVALKQENATAGRTPCSCSVSTGWLAARSS</sequence>
<name>A0A8J5IEW5_9STRA</name>
<keyword evidence="2" id="KW-1185">Reference proteome</keyword>
<proteinExistence type="predicted"/>
<gene>
    <name evidence="1" type="ORF">JG688_00015059</name>
</gene>
<dbReference type="AlphaFoldDB" id="A0A8J5IEW5"/>
<dbReference type="Proteomes" id="UP000709295">
    <property type="component" value="Unassembled WGS sequence"/>
</dbReference>
<dbReference type="EMBL" id="JAENGY010001551">
    <property type="protein sequence ID" value="KAG6948495.1"/>
    <property type="molecule type" value="Genomic_DNA"/>
</dbReference>
<comment type="caution">
    <text evidence="1">The sequence shown here is derived from an EMBL/GenBank/DDBJ whole genome shotgun (WGS) entry which is preliminary data.</text>
</comment>
<organism evidence="1 2">
    <name type="scientific">Phytophthora aleatoria</name>
    <dbReference type="NCBI Taxonomy" id="2496075"/>
    <lineage>
        <taxon>Eukaryota</taxon>
        <taxon>Sar</taxon>
        <taxon>Stramenopiles</taxon>
        <taxon>Oomycota</taxon>
        <taxon>Peronosporomycetes</taxon>
        <taxon>Peronosporales</taxon>
        <taxon>Peronosporaceae</taxon>
        <taxon>Phytophthora</taxon>
    </lineage>
</organism>
<feature type="non-terminal residue" evidence="1">
    <location>
        <position position="1"/>
    </location>
</feature>